<organism evidence="4 5">
    <name type="scientific">Dermatophagoides pteronyssinus</name>
    <name type="common">European house dust mite</name>
    <dbReference type="NCBI Taxonomy" id="6956"/>
    <lineage>
        <taxon>Eukaryota</taxon>
        <taxon>Metazoa</taxon>
        <taxon>Ecdysozoa</taxon>
        <taxon>Arthropoda</taxon>
        <taxon>Chelicerata</taxon>
        <taxon>Arachnida</taxon>
        <taxon>Acari</taxon>
        <taxon>Acariformes</taxon>
        <taxon>Sarcoptiformes</taxon>
        <taxon>Astigmata</taxon>
        <taxon>Psoroptidia</taxon>
        <taxon>Analgoidea</taxon>
        <taxon>Pyroglyphidae</taxon>
        <taxon>Dermatophagoidinae</taxon>
        <taxon>Dermatophagoides</taxon>
    </lineage>
</organism>
<feature type="region of interest" description="Disordered" evidence="2">
    <location>
        <begin position="409"/>
        <end position="455"/>
    </location>
</feature>
<feature type="compositionally biased region" description="Low complexity" evidence="2">
    <location>
        <begin position="483"/>
        <end position="496"/>
    </location>
</feature>
<evidence type="ECO:0000256" key="3">
    <source>
        <dbReference type="SAM" id="Phobius"/>
    </source>
</evidence>
<dbReference type="KEGG" id="dpte:113791063"/>
<feature type="region of interest" description="Disordered" evidence="2">
    <location>
        <begin position="839"/>
        <end position="870"/>
    </location>
</feature>
<keyword evidence="3" id="KW-1133">Transmembrane helix</keyword>
<feature type="compositionally biased region" description="Low complexity" evidence="2">
    <location>
        <begin position="858"/>
        <end position="869"/>
    </location>
</feature>
<keyword evidence="1" id="KW-0175">Coiled coil</keyword>
<reference evidence="5" key="1">
    <citation type="submission" date="2025-08" db="UniProtKB">
        <authorList>
            <consortium name="RefSeq"/>
        </authorList>
    </citation>
    <scope>IDENTIFICATION</scope>
    <source>
        <strain evidence="5">Airmid</strain>
    </source>
</reference>
<feature type="region of interest" description="Disordered" evidence="2">
    <location>
        <begin position="595"/>
        <end position="627"/>
    </location>
</feature>
<feature type="compositionally biased region" description="Basic and acidic residues" evidence="2">
    <location>
        <begin position="344"/>
        <end position="356"/>
    </location>
</feature>
<feature type="compositionally biased region" description="Low complexity" evidence="2">
    <location>
        <begin position="12"/>
        <end position="36"/>
    </location>
</feature>
<sequence>MSSSSPEKQSVNDENSTSATTESNGGSNSSNDGKSSIKTAVAVNEENSVLMDIVKEHVERTYVRIERNRKNRNQLLYVTKQSHENWIKGTIEPPCSQTSESGMTQRARECLMRSSLTKEFIPEEIEAINLGNQDTGKRKKQKRKRKNRRAKTEIKSYDEILDRYETQELVKTINLDSKLMETNDKEADRLEDKIERQSMYITPNEQLIFSAYIEKDKVDTAVFPKKTIKESVKSPLIDPFKTTSGSELSDIDEDEKSESSLVLTVPDDLVECLREYLEQLESKSYLQQNQQQSSSKPYSLYVTPTGIQHSSKQLKTLPTVPLPKTPNKQSTTHSLGFKPAPSLSKDDSIKSERYDTIEDDSNQVENYNFEKSNDRSPITEEESPFFSTMINESKTSSYKSNFQTAMSKSKKSVKQEEESALEVQSSSSSAASATQQPDLALTNESSNKQQQPKLSEDYYESIKTSLVDKVIKEQQKSYKIGMSPEESFKSASSSSIDESDADESSTALEVDPSLSRMILESMVEPKGPTKLAEQPKSLPSGVEKYNIDVIKEQQQDIEVKDDVSTQTNLQQSDQKIFAADTTIIDNDKEQLENLQRPLPTPKSSPLNSLSKSIMISPKPKSSIKTQSSVNENEIIANKRLISSLITDESEIKSVSKKPATLKFSVTPPPLKSFDDRATMKSPPAKTILNIESKVKTTETTSTENLEQLKKSTEKKLSLKSNEKRIASIDTAIVTPTSLSNSSAIASPSIIDQPIMKQSKDDKSMTVTIDDINSNRSIQMEIEPLETKTVIITSSSSASGEEDVMVEAELLSPVSQKEETDQYYLIRASPKTLMPLEKLSSASNDNQQDAAEAKTIQLSPSFPKSSCSSKLMEHKSLPKSLQKKFDSSPSIIIDKPKTLRFETNSNEFKSSPIRQPIVESHDSTKYEMINKLNQICDDDNNSKMNKLSSPASKRKLYRKKLVSNVTTEQAPKTVTLTRLHTLQNLLSKAKIKQTPKIDLIDQQLSESKSFQSKEQHQKIQSDKKVDDEIFRQKMVDFYIEEEEFTSTSEDLVNLELEFEKLPPPPPVVEYLTIESKEEQQRKQLQEELEANRKRLFNQIEQLKHRQKLHLANLYRLRHILETSKAKQTKQQLPKPNEKSNDLILVKRPLLNNDNFLAMVTVAGAATIAAVIATLLAIKFMY</sequence>
<feature type="region of interest" description="Disordered" evidence="2">
    <location>
        <begin position="482"/>
        <end position="513"/>
    </location>
</feature>
<feature type="compositionally biased region" description="Polar residues" evidence="2">
    <location>
        <begin position="839"/>
        <end position="848"/>
    </location>
</feature>
<evidence type="ECO:0000313" key="5">
    <source>
        <dbReference type="RefSeq" id="XP_027196589.1"/>
    </source>
</evidence>
<dbReference type="OrthoDB" id="10545821at2759"/>
<feature type="region of interest" description="Disordered" evidence="2">
    <location>
        <begin position="310"/>
        <end position="381"/>
    </location>
</feature>
<dbReference type="Proteomes" id="UP000515146">
    <property type="component" value="Unplaced"/>
</dbReference>
<feature type="region of interest" description="Disordered" evidence="2">
    <location>
        <begin position="1"/>
        <end position="38"/>
    </location>
</feature>
<feature type="transmembrane region" description="Helical" evidence="3">
    <location>
        <begin position="1154"/>
        <end position="1176"/>
    </location>
</feature>
<protein>
    <submittedName>
        <fullName evidence="5">Protein bir1-like isoform X1</fullName>
    </submittedName>
</protein>
<proteinExistence type="predicted"/>
<accession>A0A6P6XXE6</accession>
<feature type="coiled-coil region" evidence="1">
    <location>
        <begin position="1073"/>
        <end position="1104"/>
    </location>
</feature>
<keyword evidence="3" id="KW-0472">Membrane</keyword>
<evidence type="ECO:0000313" key="4">
    <source>
        <dbReference type="Proteomes" id="UP000515146"/>
    </source>
</evidence>
<feature type="compositionally biased region" description="Low complexity" evidence="2">
    <location>
        <begin position="601"/>
        <end position="627"/>
    </location>
</feature>
<name>A0A6P6XXE6_DERPT</name>
<evidence type="ECO:0000256" key="2">
    <source>
        <dbReference type="SAM" id="MobiDB-lite"/>
    </source>
</evidence>
<feature type="compositionally biased region" description="Polar residues" evidence="2">
    <location>
        <begin position="442"/>
        <end position="453"/>
    </location>
</feature>
<feature type="compositionally biased region" description="Low complexity" evidence="2">
    <location>
        <begin position="421"/>
        <end position="436"/>
    </location>
</feature>
<dbReference type="AlphaFoldDB" id="A0A6P6XXE6"/>
<keyword evidence="3" id="KW-0812">Transmembrane</keyword>
<evidence type="ECO:0000256" key="1">
    <source>
        <dbReference type="SAM" id="Coils"/>
    </source>
</evidence>
<dbReference type="InParanoid" id="A0A6P6XXE6"/>
<keyword evidence="4" id="KW-1185">Reference proteome</keyword>
<dbReference type="RefSeq" id="XP_027196589.1">
    <property type="nucleotide sequence ID" value="XM_027340788.1"/>
</dbReference>
<gene>
    <name evidence="5" type="primary">LOC113791063</name>
</gene>